<dbReference type="Pfam" id="PF05184">
    <property type="entry name" value="SapB_1"/>
    <property type="match status" value="5"/>
</dbReference>
<dbReference type="PROSITE" id="PS50015">
    <property type="entry name" value="SAP_B"/>
    <property type="match status" value="5"/>
</dbReference>
<dbReference type="GO" id="GO:0005764">
    <property type="term" value="C:lysosome"/>
    <property type="evidence" value="ECO:0007669"/>
    <property type="project" value="InterPro"/>
</dbReference>
<evidence type="ECO:0000313" key="5">
    <source>
        <dbReference type="Proteomes" id="UP000828390"/>
    </source>
</evidence>
<dbReference type="GO" id="GO:0016020">
    <property type="term" value="C:membrane"/>
    <property type="evidence" value="ECO:0007669"/>
    <property type="project" value="GOC"/>
</dbReference>
<feature type="domain" description="Saposin B-type" evidence="3">
    <location>
        <begin position="277"/>
        <end position="350"/>
    </location>
</feature>
<protein>
    <recommendedName>
        <fullName evidence="3">Saposin B-type domain-containing protein</fullName>
    </recommendedName>
</protein>
<name>A0A9D4LS46_DREPO</name>
<evidence type="ECO:0000313" key="4">
    <source>
        <dbReference type="EMBL" id="KAH3861881.1"/>
    </source>
</evidence>
<keyword evidence="1" id="KW-1015">Disulfide bond</keyword>
<proteinExistence type="predicted"/>
<feature type="domain" description="Saposin B-type" evidence="3">
    <location>
        <begin position="109"/>
        <end position="186"/>
    </location>
</feature>
<keyword evidence="2" id="KW-0325">Glycoprotein</keyword>
<reference evidence="4" key="2">
    <citation type="submission" date="2020-11" db="EMBL/GenBank/DDBJ databases">
        <authorList>
            <person name="McCartney M.A."/>
            <person name="Auch B."/>
            <person name="Kono T."/>
            <person name="Mallez S."/>
            <person name="Becker A."/>
            <person name="Gohl D.M."/>
            <person name="Silverstein K.A.T."/>
            <person name="Koren S."/>
            <person name="Bechman K.B."/>
            <person name="Herman A."/>
            <person name="Abrahante J.E."/>
            <person name="Garbe J."/>
        </authorList>
    </citation>
    <scope>NUCLEOTIDE SEQUENCE</scope>
    <source>
        <strain evidence="4">Duluth1</strain>
        <tissue evidence="4">Whole animal</tissue>
    </source>
</reference>
<dbReference type="Proteomes" id="UP000828390">
    <property type="component" value="Unassembled WGS sequence"/>
</dbReference>
<dbReference type="AlphaFoldDB" id="A0A9D4LS46"/>
<evidence type="ECO:0000256" key="2">
    <source>
        <dbReference type="ARBA" id="ARBA00023180"/>
    </source>
</evidence>
<organism evidence="4 5">
    <name type="scientific">Dreissena polymorpha</name>
    <name type="common">Zebra mussel</name>
    <name type="synonym">Mytilus polymorpha</name>
    <dbReference type="NCBI Taxonomy" id="45954"/>
    <lineage>
        <taxon>Eukaryota</taxon>
        <taxon>Metazoa</taxon>
        <taxon>Spiralia</taxon>
        <taxon>Lophotrochozoa</taxon>
        <taxon>Mollusca</taxon>
        <taxon>Bivalvia</taxon>
        <taxon>Autobranchia</taxon>
        <taxon>Heteroconchia</taxon>
        <taxon>Euheterodonta</taxon>
        <taxon>Imparidentia</taxon>
        <taxon>Neoheterodontei</taxon>
        <taxon>Myida</taxon>
        <taxon>Dreissenoidea</taxon>
        <taxon>Dreissenidae</taxon>
        <taxon>Dreissena</taxon>
    </lineage>
</organism>
<evidence type="ECO:0000259" key="3">
    <source>
        <dbReference type="PROSITE" id="PS50015"/>
    </source>
</evidence>
<feature type="domain" description="Saposin B-type" evidence="3">
    <location>
        <begin position="21"/>
        <end position="98"/>
    </location>
</feature>
<dbReference type="SUPFAM" id="SSF47862">
    <property type="entry name" value="Saposin"/>
    <property type="match status" value="5"/>
</dbReference>
<dbReference type="SMART" id="SM00741">
    <property type="entry name" value="SapB"/>
    <property type="match status" value="4"/>
</dbReference>
<dbReference type="InterPro" id="IPR008139">
    <property type="entry name" value="SaposinB_dom"/>
</dbReference>
<dbReference type="InterPro" id="IPR008373">
    <property type="entry name" value="Saposin"/>
</dbReference>
<accession>A0A9D4LS46</accession>
<dbReference type="PRINTS" id="PR01797">
    <property type="entry name" value="SAPOSIN"/>
</dbReference>
<dbReference type="InterPro" id="IPR011001">
    <property type="entry name" value="Saposin-like"/>
</dbReference>
<dbReference type="Gene3D" id="1.10.225.10">
    <property type="entry name" value="Saposin-like"/>
    <property type="match status" value="5"/>
</dbReference>
<dbReference type="EMBL" id="JAIWYP010000002">
    <property type="protein sequence ID" value="KAH3861881.1"/>
    <property type="molecule type" value="Genomic_DNA"/>
</dbReference>
<evidence type="ECO:0000256" key="1">
    <source>
        <dbReference type="ARBA" id="ARBA00023157"/>
    </source>
</evidence>
<gene>
    <name evidence="4" type="ORF">DPMN_024834</name>
</gene>
<dbReference type="InterPro" id="IPR051428">
    <property type="entry name" value="Sphingo_Act-Surfact_Prot"/>
</dbReference>
<dbReference type="InterPro" id="IPR007856">
    <property type="entry name" value="SapB_1"/>
</dbReference>
<dbReference type="PANTHER" id="PTHR11480">
    <property type="entry name" value="SAPOSIN-RELATED"/>
    <property type="match status" value="1"/>
</dbReference>
<feature type="domain" description="Saposin B-type" evidence="3">
    <location>
        <begin position="361"/>
        <end position="402"/>
    </location>
</feature>
<keyword evidence="5" id="KW-1185">Reference proteome</keyword>
<reference evidence="4" key="1">
    <citation type="journal article" date="2019" name="bioRxiv">
        <title>The Genome of the Zebra Mussel, Dreissena polymorpha: A Resource for Invasive Species Research.</title>
        <authorList>
            <person name="McCartney M.A."/>
            <person name="Auch B."/>
            <person name="Kono T."/>
            <person name="Mallez S."/>
            <person name="Zhang Y."/>
            <person name="Obille A."/>
            <person name="Becker A."/>
            <person name="Abrahante J.E."/>
            <person name="Garbe J."/>
            <person name="Badalamenti J.P."/>
            <person name="Herman A."/>
            <person name="Mangelson H."/>
            <person name="Liachko I."/>
            <person name="Sullivan S."/>
            <person name="Sone E.D."/>
            <person name="Koren S."/>
            <person name="Silverstein K.A.T."/>
            <person name="Beckman K.B."/>
            <person name="Gohl D.M."/>
        </authorList>
    </citation>
    <scope>NUCLEOTIDE SEQUENCE</scope>
    <source>
        <strain evidence="4">Duluth1</strain>
        <tissue evidence="4">Whole animal</tissue>
    </source>
</reference>
<feature type="non-terminal residue" evidence="4">
    <location>
        <position position="406"/>
    </location>
</feature>
<dbReference type="GO" id="GO:0006665">
    <property type="term" value="P:sphingolipid metabolic process"/>
    <property type="evidence" value="ECO:0007669"/>
    <property type="project" value="InterPro"/>
</dbReference>
<sequence length="406" mass="44035">MYTKLFVPEHVLKLKSPKQLGDIKCDICELIIQELDKLVGQNASAEKINSTIYALCDKLPGTAKTFCQLVAPTVVKEVEQGADPQKACAQLKLCSSEHVLKLKSPKQLGDIKCDICELIIQELDKLVGQNASAEKINSTIYALCDKLPGTAKTFCQLVAPTVVKEVEQGADPQKACAQLKLCSSEHVLKLKSPKQLGDIKCDICELIIQELDKLVGQNASAEKINSTIYALCDKLPGTAKTFCQLVAPTVVKEVEQGADPQKACTQLKLCSSGDIKCDICELIIQELDKLVGQNASAEKINSTIYALCDKLPGTAKTFCQLVVPTVVKEVEQGADQQKACAQLKLCSSEHVLKLKSPKQLGDIKCDICELIIQELDKLVGQNASAEKINSTIYALCDKLPGTAKTF</sequence>
<comment type="caution">
    <text evidence="4">The sequence shown here is derived from an EMBL/GenBank/DDBJ whole genome shotgun (WGS) entry which is preliminary data.</text>
</comment>
<feature type="domain" description="Saposin B-type" evidence="3">
    <location>
        <begin position="197"/>
        <end position="274"/>
    </location>
</feature>